<dbReference type="GO" id="GO:0005737">
    <property type="term" value="C:cytoplasm"/>
    <property type="evidence" value="ECO:0007669"/>
    <property type="project" value="UniProtKB-SubCell"/>
</dbReference>
<comment type="similarity">
    <text evidence="2 10">Belongs to the MCH family.</text>
</comment>
<evidence type="ECO:0000256" key="8">
    <source>
        <dbReference type="ARBA" id="ARBA00030468"/>
    </source>
</evidence>
<accession>A0AAW4PZ65</accession>
<dbReference type="AlphaFoldDB" id="A0AAW4PZ65"/>
<keyword evidence="6 10" id="KW-0554">One-carbon metabolism</keyword>
<comment type="catalytic activity">
    <reaction evidence="9 10">
        <text>5,10-methenyl-5,6,7,8-tetrahydromethanopterin + H2O = N(5)-formyl-5,6,7,8-tetrahydromethanopterin + H(+)</text>
        <dbReference type="Rhea" id="RHEA:19053"/>
        <dbReference type="ChEBI" id="CHEBI:15377"/>
        <dbReference type="ChEBI" id="CHEBI:15378"/>
        <dbReference type="ChEBI" id="CHEBI:58018"/>
        <dbReference type="ChEBI" id="CHEBI:58337"/>
        <dbReference type="EC" id="3.5.4.27"/>
    </reaction>
</comment>
<evidence type="ECO:0000256" key="5">
    <source>
        <dbReference type="ARBA" id="ARBA00022490"/>
    </source>
</evidence>
<dbReference type="Pfam" id="PF02289">
    <property type="entry name" value="MCH"/>
    <property type="match status" value="1"/>
</dbReference>
<organism evidence="11 12">
    <name type="scientific">Haloarcula rubra</name>
    <dbReference type="NCBI Taxonomy" id="2487747"/>
    <lineage>
        <taxon>Archaea</taxon>
        <taxon>Methanobacteriati</taxon>
        <taxon>Methanobacteriota</taxon>
        <taxon>Stenosarchaea group</taxon>
        <taxon>Halobacteria</taxon>
        <taxon>Halobacteriales</taxon>
        <taxon>Haloarculaceae</taxon>
        <taxon>Haloarcula</taxon>
    </lineage>
</organism>
<name>A0AAW4PZ65_9EURY</name>
<keyword evidence="7 10" id="KW-0378">Hydrolase</keyword>
<dbReference type="NCBIfam" id="TIGR03120">
    <property type="entry name" value="one_C_mch"/>
    <property type="match status" value="1"/>
</dbReference>
<gene>
    <name evidence="10 11" type="primary">mch</name>
    <name evidence="11" type="ORF">EGH21_23290</name>
</gene>
<evidence type="ECO:0000256" key="1">
    <source>
        <dbReference type="ARBA" id="ARBA00004496"/>
    </source>
</evidence>
<dbReference type="EMBL" id="RKLR01000023">
    <property type="protein sequence ID" value="MBX0325944.1"/>
    <property type="molecule type" value="Genomic_DNA"/>
</dbReference>
<dbReference type="EC" id="3.5.4.27" evidence="3 10"/>
<comment type="function">
    <text evidence="10">Catalyzes the hydrolysis of methenyl-H(4)MPT(+) to 5-formyl-H(4)MPT.</text>
</comment>
<evidence type="ECO:0000313" key="11">
    <source>
        <dbReference type="EMBL" id="MBX0325944.1"/>
    </source>
</evidence>
<sequence>MDSLNRMATELVDEAIDFADELTIDVHALSGDAAVLDFGVDVPGAVEAGMVLAEIQTAGLATVQSTMDTVAGAPLTHVELSTDHPALALLCSQKGGWELSADGFEGLGSGPARALVAEEEAFQRIGYREEADFAVLAVETDQLPDEAVAAQVAERTGVPETGVFLPAFSSASVTGSVVAAARAAELAVFRLAELGFDPVSVLSANARAPVAPVAGDEATAMARTTDALAYGGEVHLTVDESFDRFDEVASVAGSEYGEPLEAVFEAADWDFADLPVELFAPAQVTVDVVGGDTHVVGDTHEDVLAESFGL</sequence>
<dbReference type="SUPFAM" id="SSF56199">
    <property type="entry name" value="Methenyltetrahydromethanopterin cyclohydrolase"/>
    <property type="match status" value="1"/>
</dbReference>
<reference evidence="11 12" key="1">
    <citation type="submission" date="2021-06" db="EMBL/GenBank/DDBJ databases">
        <title>Halomicroarcula sp. a new haloarchaeum isolated from saline soil.</title>
        <authorList>
            <person name="Duran-Viseras A."/>
            <person name="Sanchez-Porro C."/>
            <person name="Ventosa A."/>
        </authorList>
    </citation>
    <scope>NUCLEOTIDE SEQUENCE [LARGE SCALE GENOMIC DNA]</scope>
    <source>
        <strain evidence="11 12">F13</strain>
    </source>
</reference>
<dbReference type="HAMAP" id="MF_00486">
    <property type="entry name" value="McH"/>
    <property type="match status" value="1"/>
</dbReference>
<dbReference type="Gene3D" id="3.30.1030.10">
    <property type="entry name" value="Methenyltetrahydromethanopterin Cyclohydrolase, Chain A, domain 2"/>
    <property type="match status" value="1"/>
</dbReference>
<evidence type="ECO:0000256" key="7">
    <source>
        <dbReference type="ARBA" id="ARBA00022801"/>
    </source>
</evidence>
<comment type="subcellular location">
    <subcellularLocation>
        <location evidence="1 10">Cytoplasm</location>
    </subcellularLocation>
</comment>
<keyword evidence="12" id="KW-1185">Reference proteome</keyword>
<keyword evidence="5 10" id="KW-0963">Cytoplasm</keyword>
<protein>
    <recommendedName>
        <fullName evidence="4 10">Methenyltetrahydromethanopterin cyclohydrolase</fullName>
        <ecNumber evidence="3 10">3.5.4.27</ecNumber>
    </recommendedName>
    <alternativeName>
        <fullName evidence="8 10">Methenyl-H4MPT cyclohydrolase</fullName>
    </alternativeName>
</protein>
<dbReference type="Proteomes" id="UP001430377">
    <property type="component" value="Unassembled WGS sequence"/>
</dbReference>
<evidence type="ECO:0000256" key="3">
    <source>
        <dbReference type="ARBA" id="ARBA00012765"/>
    </source>
</evidence>
<evidence type="ECO:0000256" key="2">
    <source>
        <dbReference type="ARBA" id="ARBA00006902"/>
    </source>
</evidence>
<evidence type="ECO:0000256" key="9">
    <source>
        <dbReference type="ARBA" id="ARBA00048684"/>
    </source>
</evidence>
<dbReference type="InterPro" id="IPR003209">
    <property type="entry name" value="METHMP_CycHdrlase"/>
</dbReference>
<dbReference type="GO" id="GO:0006730">
    <property type="term" value="P:one-carbon metabolic process"/>
    <property type="evidence" value="ECO:0007669"/>
    <property type="project" value="UniProtKB-UniRule"/>
</dbReference>
<dbReference type="Gene3D" id="3.10.340.11">
    <property type="entry name" value="Methenyltetrahydromethanopterin Cyclohydrolase, Chain A, domain 1"/>
    <property type="match status" value="1"/>
</dbReference>
<comment type="caution">
    <text evidence="11">The sequence shown here is derived from an EMBL/GenBank/DDBJ whole genome shotgun (WGS) entry which is preliminary data.</text>
</comment>
<dbReference type="GO" id="GO:0018759">
    <property type="term" value="F:methenyltetrahydromethanopterin cyclohydrolase activity"/>
    <property type="evidence" value="ECO:0007669"/>
    <property type="project" value="UniProtKB-UniRule"/>
</dbReference>
<evidence type="ECO:0000256" key="6">
    <source>
        <dbReference type="ARBA" id="ARBA00022563"/>
    </source>
</evidence>
<dbReference type="RefSeq" id="WP_220620800.1">
    <property type="nucleotide sequence ID" value="NZ_RKLR01000023.1"/>
</dbReference>
<evidence type="ECO:0000256" key="10">
    <source>
        <dbReference type="HAMAP-Rule" id="MF_00486"/>
    </source>
</evidence>
<proteinExistence type="inferred from homology"/>
<evidence type="ECO:0000256" key="4">
    <source>
        <dbReference type="ARBA" id="ARBA00020597"/>
    </source>
</evidence>
<evidence type="ECO:0000313" key="12">
    <source>
        <dbReference type="Proteomes" id="UP001430377"/>
    </source>
</evidence>